<feature type="compositionally biased region" description="Polar residues" evidence="1">
    <location>
        <begin position="9"/>
        <end position="21"/>
    </location>
</feature>
<evidence type="ECO:0000313" key="2">
    <source>
        <dbReference type="EMBL" id="MBX44676.1"/>
    </source>
</evidence>
<dbReference type="EMBL" id="GGEC01064192">
    <property type="protein sequence ID" value="MBX44676.1"/>
    <property type="molecule type" value="Transcribed_RNA"/>
</dbReference>
<feature type="region of interest" description="Disordered" evidence="1">
    <location>
        <begin position="1"/>
        <end position="27"/>
    </location>
</feature>
<name>A0A2P2NQ99_RHIMU</name>
<organism evidence="2">
    <name type="scientific">Rhizophora mucronata</name>
    <name type="common">Asiatic mangrove</name>
    <dbReference type="NCBI Taxonomy" id="61149"/>
    <lineage>
        <taxon>Eukaryota</taxon>
        <taxon>Viridiplantae</taxon>
        <taxon>Streptophyta</taxon>
        <taxon>Embryophyta</taxon>
        <taxon>Tracheophyta</taxon>
        <taxon>Spermatophyta</taxon>
        <taxon>Magnoliopsida</taxon>
        <taxon>eudicotyledons</taxon>
        <taxon>Gunneridae</taxon>
        <taxon>Pentapetalae</taxon>
        <taxon>rosids</taxon>
        <taxon>fabids</taxon>
        <taxon>Malpighiales</taxon>
        <taxon>Rhizophoraceae</taxon>
        <taxon>Rhizophora</taxon>
    </lineage>
</organism>
<sequence length="72" mass="8162">MPEQEETSRATTAMRSGTACDTNGKREHELSNGELIRPLARYLGLQNICSVGPCTSLRYRTHLYFIALNFDR</sequence>
<accession>A0A2P2NQ99</accession>
<reference evidence="2" key="1">
    <citation type="submission" date="2018-02" db="EMBL/GenBank/DDBJ databases">
        <title>Rhizophora mucronata_Transcriptome.</title>
        <authorList>
            <person name="Meera S.P."/>
            <person name="Sreeshan A."/>
            <person name="Augustine A."/>
        </authorList>
    </citation>
    <scope>NUCLEOTIDE SEQUENCE</scope>
    <source>
        <tissue evidence="2">Leaf</tissue>
    </source>
</reference>
<protein>
    <submittedName>
        <fullName evidence="2">Uncharacterized protein MANES_08G001600</fullName>
    </submittedName>
</protein>
<dbReference type="AlphaFoldDB" id="A0A2P2NQ99"/>
<evidence type="ECO:0000256" key="1">
    <source>
        <dbReference type="SAM" id="MobiDB-lite"/>
    </source>
</evidence>
<proteinExistence type="predicted"/>